<dbReference type="InterPro" id="IPR015877">
    <property type="entry name" value="MAT1_centre"/>
</dbReference>
<dbReference type="PANTHER" id="PTHR12683">
    <property type="entry name" value="CDK-ACTIVATING KINASE ASSEMBLY FACTOR MAT1"/>
    <property type="match status" value="1"/>
</dbReference>
<protein>
    <submittedName>
        <fullName evidence="4">MAT1 domain-containing protein</fullName>
    </submittedName>
</protein>
<evidence type="ECO:0000313" key="3">
    <source>
        <dbReference type="Proteomes" id="UP000095280"/>
    </source>
</evidence>
<dbReference type="Gene3D" id="3.30.1320.10">
    <property type="match status" value="1"/>
</dbReference>
<evidence type="ECO:0000256" key="1">
    <source>
        <dbReference type="SAM" id="MobiDB-lite"/>
    </source>
</evidence>
<evidence type="ECO:0000313" key="4">
    <source>
        <dbReference type="WBParaSite" id="maker-uti_cns_0014051-snap-gene-0.3-mRNA-1"/>
    </source>
</evidence>
<dbReference type="InterPro" id="IPR023803">
    <property type="entry name" value="Ribosomal_bS16_dom_sf"/>
</dbReference>
<feature type="domain" description="MAT1 centre" evidence="2">
    <location>
        <begin position="195"/>
        <end position="284"/>
    </location>
</feature>
<dbReference type="SUPFAM" id="SSF54565">
    <property type="entry name" value="Ribosomal protein S16"/>
    <property type="match status" value="1"/>
</dbReference>
<dbReference type="GO" id="GO:0006281">
    <property type="term" value="P:DNA repair"/>
    <property type="evidence" value="ECO:0007669"/>
    <property type="project" value="TreeGrafter"/>
</dbReference>
<dbReference type="Proteomes" id="UP000095280">
    <property type="component" value="Unplaced"/>
</dbReference>
<evidence type="ECO:0000259" key="2">
    <source>
        <dbReference type="Pfam" id="PF06391"/>
    </source>
</evidence>
<dbReference type="GO" id="GO:0006357">
    <property type="term" value="P:regulation of transcription by RNA polymerase II"/>
    <property type="evidence" value="ECO:0007669"/>
    <property type="project" value="TreeGrafter"/>
</dbReference>
<organism evidence="3 4">
    <name type="scientific">Macrostomum lignano</name>
    <dbReference type="NCBI Taxonomy" id="282301"/>
    <lineage>
        <taxon>Eukaryota</taxon>
        <taxon>Metazoa</taxon>
        <taxon>Spiralia</taxon>
        <taxon>Lophotrochozoa</taxon>
        <taxon>Platyhelminthes</taxon>
        <taxon>Rhabditophora</taxon>
        <taxon>Macrostomorpha</taxon>
        <taxon>Macrostomida</taxon>
        <taxon>Macrostomidae</taxon>
        <taxon>Macrostomum</taxon>
    </lineage>
</organism>
<dbReference type="AlphaFoldDB" id="A0A1I8ILI5"/>
<name>A0A1I8ILI5_9PLAT</name>
<dbReference type="GO" id="GO:0005675">
    <property type="term" value="C:transcription factor TFIIH holo complex"/>
    <property type="evidence" value="ECO:0007669"/>
    <property type="project" value="TreeGrafter"/>
</dbReference>
<reference evidence="4" key="1">
    <citation type="submission" date="2016-11" db="UniProtKB">
        <authorList>
            <consortium name="WormBaseParasite"/>
        </authorList>
    </citation>
    <scope>IDENTIFICATION</scope>
</reference>
<sequence length="303" mass="33192">HTKTRAMRGWRTIPALKGYRVALMYPKKPAPQLTVSMKSPAGCQRPGLEQLGSWDPLVNTHGEQLVGVDIGRLMHWMAHGARPSLGVARLFGLAGVLPIHPSSELEALRLGRRLSAAASKQPVVIAHSVTIGSHGQAEVPRMQGHQVHQSQSEDDGERVRPRAMRELRRHSVLARQRRLPAVQNSSAQGPVPLPDVEKELDIRKRLMKDLNLSEDNFSSLAEYNNYLEFVESAVFNLANEIDVEATKRSVEEFKKAHADAIKSNRLRRRPELAALDNVIESEASGSGRSNGVETAAAAAAAGT</sequence>
<keyword evidence="3" id="KW-1185">Reference proteome</keyword>
<feature type="region of interest" description="Disordered" evidence="1">
    <location>
        <begin position="283"/>
        <end position="303"/>
    </location>
</feature>
<dbReference type="PANTHER" id="PTHR12683:SF13">
    <property type="entry name" value="CDK-ACTIVATING KINASE ASSEMBLY FACTOR MAT1"/>
    <property type="match status" value="1"/>
</dbReference>
<feature type="compositionally biased region" description="Polar residues" evidence="1">
    <location>
        <begin position="283"/>
        <end position="292"/>
    </location>
</feature>
<accession>A0A1I8ILI5</accession>
<proteinExistence type="predicted"/>
<dbReference type="Pfam" id="PF06391">
    <property type="entry name" value="MAT1"/>
    <property type="match status" value="1"/>
</dbReference>
<feature type="region of interest" description="Disordered" evidence="1">
    <location>
        <begin position="140"/>
        <end position="160"/>
    </location>
</feature>
<dbReference type="WBParaSite" id="maker-uti_cns_0014051-snap-gene-0.3-mRNA-1">
    <property type="protein sequence ID" value="maker-uti_cns_0014051-snap-gene-0.3-mRNA-1"/>
    <property type="gene ID" value="maker-uti_cns_0014051-snap-gene-0.3"/>
</dbReference>